<feature type="region of interest" description="Disordered" evidence="1">
    <location>
        <begin position="339"/>
        <end position="367"/>
    </location>
</feature>
<name>A0A9N7NBE5_STRHE</name>
<evidence type="ECO:0000313" key="2">
    <source>
        <dbReference type="EMBL" id="CAA0826519.1"/>
    </source>
</evidence>
<dbReference type="EMBL" id="CACSLK010027624">
    <property type="protein sequence ID" value="CAA0826519.1"/>
    <property type="molecule type" value="Genomic_DNA"/>
</dbReference>
<accession>A0A9N7NBE5</accession>
<dbReference type="PANTHER" id="PTHR34682">
    <property type="entry name" value="AT HOOK MOTIF-CONTAINING PROTEIN"/>
    <property type="match status" value="1"/>
</dbReference>
<feature type="compositionally biased region" description="Basic and acidic residues" evidence="1">
    <location>
        <begin position="101"/>
        <end position="112"/>
    </location>
</feature>
<dbReference type="Proteomes" id="UP001153555">
    <property type="component" value="Unassembled WGS sequence"/>
</dbReference>
<sequence length="499" mass="55042">MEHGGEDDGLRENHSSSAHQLLPRGPRPANRKRKFSSVAKNKQWSSGWGTKSNLRSSFESIGVVDGYYLRHANLTTKHKKSCTMTDVSISLPAKRRRGRPRKDSNLPRDGSLHHYSPGKASTAHPTPNSSLCYNTQEAIPNPMIGSLIYGVIEGSFDAGYLISVKIGNGGAPFRGVVFQPRKFVPITPLNDVAPHAQMYQRQKISAGPLPDGPGFSPQPYNNPCFPPSKQMVFRPNLQSFGNQTAFMSSNTMMSRASSFSQLGGQATAPGTPRGGTNQQPPPVSFTNCMQGPMFDFRPTRQLVETQPREVKADLQPDNMYYDGSSGPNVTFHHNLFADQSRPDSREPVRLGPEHHSTDFSEHVPNSPNLKLDLSSSPVHEKNVEARLQTNYLMKSPNLGYHHALVSGNPLFLPPEFNGEPLDFMVGKNLTQMNTGARQETSNEAASSHSGPYMLELATPQSTINMRPNSSVGCITDMDFVLSDTEHHRQHHGEFSENKQ</sequence>
<feature type="region of interest" description="Disordered" evidence="1">
    <location>
        <begin position="81"/>
        <end position="129"/>
    </location>
</feature>
<comment type="caution">
    <text evidence="2">The sequence shown here is derived from an EMBL/GenBank/DDBJ whole genome shotgun (WGS) entry which is preliminary data.</text>
</comment>
<keyword evidence="3" id="KW-1185">Reference proteome</keyword>
<feature type="compositionally biased region" description="Polar residues" evidence="1">
    <location>
        <begin position="274"/>
        <end position="283"/>
    </location>
</feature>
<dbReference type="AlphaFoldDB" id="A0A9N7NBE5"/>
<dbReference type="InterPro" id="IPR045881">
    <property type="entry name" value="MNM1-like"/>
</dbReference>
<protein>
    <submittedName>
        <fullName evidence="2">DNA binding</fullName>
    </submittedName>
</protein>
<evidence type="ECO:0000256" key="1">
    <source>
        <dbReference type="SAM" id="MobiDB-lite"/>
    </source>
</evidence>
<feature type="compositionally biased region" description="Basic and acidic residues" evidence="1">
    <location>
        <begin position="1"/>
        <end position="14"/>
    </location>
</feature>
<reference evidence="2" key="1">
    <citation type="submission" date="2019-12" db="EMBL/GenBank/DDBJ databases">
        <authorList>
            <person name="Scholes J."/>
        </authorList>
    </citation>
    <scope>NUCLEOTIDE SEQUENCE</scope>
</reference>
<organism evidence="2 3">
    <name type="scientific">Striga hermonthica</name>
    <name type="common">Purple witchweed</name>
    <name type="synonym">Buchnera hermonthica</name>
    <dbReference type="NCBI Taxonomy" id="68872"/>
    <lineage>
        <taxon>Eukaryota</taxon>
        <taxon>Viridiplantae</taxon>
        <taxon>Streptophyta</taxon>
        <taxon>Embryophyta</taxon>
        <taxon>Tracheophyta</taxon>
        <taxon>Spermatophyta</taxon>
        <taxon>Magnoliopsida</taxon>
        <taxon>eudicotyledons</taxon>
        <taxon>Gunneridae</taxon>
        <taxon>Pentapetalae</taxon>
        <taxon>asterids</taxon>
        <taxon>lamiids</taxon>
        <taxon>Lamiales</taxon>
        <taxon>Orobanchaceae</taxon>
        <taxon>Buchnereae</taxon>
        <taxon>Striga</taxon>
    </lineage>
</organism>
<gene>
    <name evidence="2" type="ORF">SHERM_01722</name>
</gene>
<dbReference type="OrthoDB" id="1919336at2759"/>
<feature type="region of interest" description="Disordered" evidence="1">
    <location>
        <begin position="256"/>
        <end position="283"/>
    </location>
</feature>
<proteinExistence type="predicted"/>
<evidence type="ECO:0000313" key="3">
    <source>
        <dbReference type="Proteomes" id="UP001153555"/>
    </source>
</evidence>
<feature type="compositionally biased region" description="Basic and acidic residues" evidence="1">
    <location>
        <begin position="340"/>
        <end position="361"/>
    </location>
</feature>
<feature type="region of interest" description="Disordered" evidence="1">
    <location>
        <begin position="1"/>
        <end position="46"/>
    </location>
</feature>
<dbReference type="PANTHER" id="PTHR34682:SF1">
    <property type="entry name" value="PROTEIN METABOLIC NETWORK MODULATOR 1"/>
    <property type="match status" value="1"/>
</dbReference>